<gene>
    <name evidence="2" type="ORF">SAMN02982929_06721</name>
    <name evidence="3" type="ORF">SAMN05216506_1011732</name>
</gene>
<dbReference type="InterPro" id="IPR037401">
    <property type="entry name" value="SnoaL-like"/>
</dbReference>
<evidence type="ECO:0000259" key="1">
    <source>
        <dbReference type="Pfam" id="PF13474"/>
    </source>
</evidence>
<dbReference type="GO" id="GO:0016853">
    <property type="term" value="F:isomerase activity"/>
    <property type="evidence" value="ECO:0007669"/>
    <property type="project" value="UniProtKB-KW"/>
</dbReference>
<organism evidence="2 5">
    <name type="scientific">Saccharopolyspora kobensis</name>
    <dbReference type="NCBI Taxonomy" id="146035"/>
    <lineage>
        <taxon>Bacteria</taxon>
        <taxon>Bacillati</taxon>
        <taxon>Actinomycetota</taxon>
        <taxon>Actinomycetes</taxon>
        <taxon>Pseudonocardiales</taxon>
        <taxon>Pseudonocardiaceae</taxon>
        <taxon>Saccharopolyspora</taxon>
    </lineage>
</organism>
<accession>A0A1H6EKQ0</accession>
<proteinExistence type="predicted"/>
<evidence type="ECO:0000313" key="2">
    <source>
        <dbReference type="EMBL" id="SEG97379.1"/>
    </source>
</evidence>
<dbReference type="SMR" id="A0A1H6EKQ0"/>
<dbReference type="InterPro" id="IPR032710">
    <property type="entry name" value="NTF2-like_dom_sf"/>
</dbReference>
<dbReference type="EMBL" id="FNVB01000014">
    <property type="protein sequence ID" value="SEG97379.1"/>
    <property type="molecule type" value="Genomic_DNA"/>
</dbReference>
<name>A0A1H6EKQ0_9PSEU</name>
<reference evidence="4 5" key="2">
    <citation type="submission" date="2016-10" db="EMBL/GenBank/DDBJ databases">
        <authorList>
            <person name="Varghese N."/>
            <person name="Submissions S."/>
        </authorList>
    </citation>
    <scope>NUCLEOTIDE SEQUENCE [LARGE SCALE GENOMIC DNA]</scope>
    <source>
        <strain evidence="5">ATCC 20501</strain>
        <strain evidence="3 4">CGMCC 4.3529</strain>
    </source>
</reference>
<dbReference type="EMBL" id="FOME01000001">
    <property type="protein sequence ID" value="SFC80149.1"/>
    <property type="molecule type" value="Genomic_DNA"/>
</dbReference>
<evidence type="ECO:0000313" key="5">
    <source>
        <dbReference type="Proteomes" id="UP000236729"/>
    </source>
</evidence>
<dbReference type="Proteomes" id="UP000236729">
    <property type="component" value="Unassembled WGS sequence"/>
</dbReference>
<dbReference type="SUPFAM" id="SSF54427">
    <property type="entry name" value="NTF2-like"/>
    <property type="match status" value="1"/>
</dbReference>
<feature type="domain" description="SnoaL-like" evidence="1">
    <location>
        <begin position="31"/>
        <end position="150"/>
    </location>
</feature>
<dbReference type="AlphaFoldDB" id="A0A1H6EKQ0"/>
<accession>A0A1I1M3Z8</accession>
<sequence length="162" mass="18118">MLWGPKRWRALALDRTRSSNVVPMADDVDGVLALVEAYRMAWADLDAAAFRSIWDSEREVVYCPSELDRPLLGADAVGRYFDRVVSGIRHVRAMTVSDVRVEVIGDAAWAFFSFDLEGSGAEPFEVCGRNTLIARRSGGVWKTIHYHESLRGPLAEPVQPPR</sequence>
<keyword evidence="2" id="KW-0413">Isomerase</keyword>
<reference evidence="2" key="1">
    <citation type="submission" date="2016-10" db="EMBL/GenBank/DDBJ databases">
        <authorList>
            <person name="de Groot N.N."/>
        </authorList>
    </citation>
    <scope>NUCLEOTIDE SEQUENCE [LARGE SCALE GENOMIC DNA]</scope>
    <source>
        <strain evidence="2">ATCC 20501</strain>
    </source>
</reference>
<dbReference type="Proteomes" id="UP000199690">
    <property type="component" value="Unassembled WGS sequence"/>
</dbReference>
<protein>
    <submittedName>
        <fullName evidence="2">Ketosteroid isomerase homolog</fullName>
    </submittedName>
</protein>
<evidence type="ECO:0000313" key="4">
    <source>
        <dbReference type="Proteomes" id="UP000199690"/>
    </source>
</evidence>
<evidence type="ECO:0000313" key="3">
    <source>
        <dbReference type="EMBL" id="SFC80149.1"/>
    </source>
</evidence>
<dbReference type="Pfam" id="PF13474">
    <property type="entry name" value="SnoaL_3"/>
    <property type="match status" value="1"/>
</dbReference>
<dbReference type="Gene3D" id="3.10.450.50">
    <property type="match status" value="1"/>
</dbReference>
<keyword evidence="4" id="KW-1185">Reference proteome</keyword>